<keyword evidence="5" id="KW-1185">Reference proteome</keyword>
<feature type="transmembrane region" description="Helical" evidence="3">
    <location>
        <begin position="144"/>
        <end position="164"/>
    </location>
</feature>
<dbReference type="InterPro" id="IPR027417">
    <property type="entry name" value="P-loop_NTPase"/>
</dbReference>
<name>A0ABP0TCK6_9BRYO</name>
<dbReference type="SUPFAM" id="SSF52540">
    <property type="entry name" value="P-loop containing nucleoside triphosphate hydrolases"/>
    <property type="match status" value="1"/>
</dbReference>
<keyword evidence="3" id="KW-1133">Transmembrane helix</keyword>
<dbReference type="Proteomes" id="UP001497512">
    <property type="component" value="Chromosome 1"/>
</dbReference>
<keyword evidence="2" id="KW-0677">Repeat</keyword>
<dbReference type="PANTHER" id="PTHR46819:SF1">
    <property type="entry name" value="EF-HAND CALCIUM-BINDING DOMAIN-CONTAINING PROTEIN 7"/>
    <property type="match status" value="1"/>
</dbReference>
<dbReference type="Gene3D" id="3.40.50.300">
    <property type="entry name" value="P-loop containing nucleotide triphosphate hydrolases"/>
    <property type="match status" value="1"/>
</dbReference>
<keyword evidence="3" id="KW-0812">Transmembrane</keyword>
<accession>A0ABP0TCK6</accession>
<dbReference type="InterPro" id="IPR052266">
    <property type="entry name" value="Miro-EF-hand_domain"/>
</dbReference>
<evidence type="ECO:0000313" key="5">
    <source>
        <dbReference type="Proteomes" id="UP001497512"/>
    </source>
</evidence>
<dbReference type="EMBL" id="OZ019893">
    <property type="protein sequence ID" value="CAK9192437.1"/>
    <property type="molecule type" value="Genomic_DNA"/>
</dbReference>
<evidence type="ECO:0000313" key="4">
    <source>
        <dbReference type="EMBL" id="CAK9192437.1"/>
    </source>
</evidence>
<evidence type="ECO:0000256" key="1">
    <source>
        <dbReference type="ARBA" id="ARBA00022723"/>
    </source>
</evidence>
<gene>
    <name evidence="4" type="ORF">CSSPTR1EN2_LOCUS1890</name>
</gene>
<organism evidence="4 5">
    <name type="scientific">Sphagnum troendelagicum</name>
    <dbReference type="NCBI Taxonomy" id="128251"/>
    <lineage>
        <taxon>Eukaryota</taxon>
        <taxon>Viridiplantae</taxon>
        <taxon>Streptophyta</taxon>
        <taxon>Embryophyta</taxon>
        <taxon>Bryophyta</taxon>
        <taxon>Sphagnophytina</taxon>
        <taxon>Sphagnopsida</taxon>
        <taxon>Sphagnales</taxon>
        <taxon>Sphagnaceae</taxon>
        <taxon>Sphagnum</taxon>
    </lineage>
</organism>
<protein>
    <submittedName>
        <fullName evidence="4">Uncharacterized protein</fullName>
    </submittedName>
</protein>
<proteinExistence type="predicted"/>
<keyword evidence="3" id="KW-0472">Membrane</keyword>
<keyword evidence="1" id="KW-0479">Metal-binding</keyword>
<dbReference type="PANTHER" id="PTHR46819">
    <property type="entry name" value="EF-HAND CALCIUM-BINDING DOMAIN-CONTAINING PROTEIN 7"/>
    <property type="match status" value="1"/>
</dbReference>
<evidence type="ECO:0000256" key="3">
    <source>
        <dbReference type="SAM" id="Phobius"/>
    </source>
</evidence>
<reference evidence="4 5" key="1">
    <citation type="submission" date="2024-02" db="EMBL/GenBank/DDBJ databases">
        <authorList>
            <consortium name="ELIXIR-Norway"/>
            <consortium name="Elixir Norway"/>
        </authorList>
    </citation>
    <scope>NUCLEOTIDE SEQUENCE [LARGE SCALE GENOMIC DNA]</scope>
</reference>
<evidence type="ECO:0000256" key="2">
    <source>
        <dbReference type="ARBA" id="ARBA00022737"/>
    </source>
</evidence>
<sequence length="173" mass="19065">MENCGQQPRKRLYNEVYEHTKGDHYATNIVEQIGGSKKTLVMREINEESVSSLLEKRDALADCDVAAFVYDGSNAASWKRAVDLLVEVAAHGEKYGFEVPCLLVAAKDDLEPDPICHQSSIQVCADMGVETPFTNYQRLVQRSLTIAAVGATVSVAGIVLYRVYHARKQQSGS</sequence>